<reference evidence="1 2" key="1">
    <citation type="submission" date="2015-10" db="EMBL/GenBank/DDBJ databases">
        <authorList>
            <person name="Gilbert D.G."/>
        </authorList>
    </citation>
    <scope>NUCLEOTIDE SEQUENCE [LARGE SCALE GENOMIC DNA]</scope>
    <source>
        <strain evidence="1">COMA1</strain>
    </source>
</reference>
<proteinExistence type="predicted"/>
<organism evidence="1 2">
    <name type="scientific">Candidatus Nitrospira nitrosa</name>
    <dbReference type="NCBI Taxonomy" id="1742972"/>
    <lineage>
        <taxon>Bacteria</taxon>
        <taxon>Pseudomonadati</taxon>
        <taxon>Nitrospirota</taxon>
        <taxon>Nitrospiria</taxon>
        <taxon>Nitrospirales</taxon>
        <taxon>Nitrospiraceae</taxon>
        <taxon>Nitrospira</taxon>
    </lineage>
</organism>
<name>A0A0S4LMU2_9BACT</name>
<dbReference type="EMBL" id="CZQA01000009">
    <property type="protein sequence ID" value="CUS36418.1"/>
    <property type="molecule type" value="Genomic_DNA"/>
</dbReference>
<evidence type="ECO:0000313" key="1">
    <source>
        <dbReference type="EMBL" id="CUS36418.1"/>
    </source>
</evidence>
<protein>
    <submittedName>
        <fullName evidence="1">Uncharacterized protein</fullName>
    </submittedName>
</protein>
<dbReference type="AlphaFoldDB" id="A0A0S4LMU2"/>
<keyword evidence="2" id="KW-1185">Reference proteome</keyword>
<accession>A0A0S4LMU2</accession>
<dbReference type="Proteomes" id="UP000199032">
    <property type="component" value="Unassembled WGS sequence"/>
</dbReference>
<sequence>MFEVVKCGFKTFPERGTKVIAINRSLENGNTVGKEELGYAAKEFKGGMAMLKNIECQK</sequence>
<gene>
    <name evidence="1" type="ORF">COMA1_30045</name>
</gene>
<evidence type="ECO:0000313" key="2">
    <source>
        <dbReference type="Proteomes" id="UP000199032"/>
    </source>
</evidence>